<gene>
    <name evidence="1" type="ORF">Mgra_00001079</name>
</gene>
<sequence>MHSFHSSSKQGKMILDEQMDLIGEEQQLIPINMSISTPFTSLESSIPQQHYQFTSTNLPMQQQCFNQHLGINSNMGNNSTSWATNEQQQQQRFDSEYQFGINQNGNERGGEGNEPFTYWSTFPNNIYMDTGMGSISRGGIEGIQQGRSFSHSGNVYGNDEWEVINSSSSTATKARASQCCVCRA</sequence>
<evidence type="ECO:0000313" key="2">
    <source>
        <dbReference type="Proteomes" id="UP000605970"/>
    </source>
</evidence>
<reference evidence="1" key="1">
    <citation type="journal article" date="2020" name="Ecol. Evol.">
        <title>Genome structure and content of the rice root-knot nematode (Meloidogyne graminicola).</title>
        <authorList>
            <person name="Phan N.T."/>
            <person name="Danchin E.G.J."/>
            <person name="Klopp C."/>
            <person name="Perfus-Barbeoch L."/>
            <person name="Kozlowski D.K."/>
            <person name="Koutsovoulos G.D."/>
            <person name="Lopez-Roques C."/>
            <person name="Bouchez O."/>
            <person name="Zahm M."/>
            <person name="Besnard G."/>
            <person name="Bellafiore S."/>
        </authorList>
    </citation>
    <scope>NUCLEOTIDE SEQUENCE</scope>
    <source>
        <strain evidence="1">VN-18</strain>
    </source>
</reference>
<name>A0A8T0A0L1_9BILA</name>
<keyword evidence="2" id="KW-1185">Reference proteome</keyword>
<dbReference type="AlphaFoldDB" id="A0A8T0A0L1"/>
<dbReference type="EMBL" id="JABEBT010000005">
    <property type="protein sequence ID" value="KAF7639407.1"/>
    <property type="molecule type" value="Genomic_DNA"/>
</dbReference>
<dbReference type="Proteomes" id="UP000605970">
    <property type="component" value="Unassembled WGS sequence"/>
</dbReference>
<protein>
    <submittedName>
        <fullName evidence="1">BZIP domain-containing protein</fullName>
    </submittedName>
</protein>
<evidence type="ECO:0000313" key="1">
    <source>
        <dbReference type="EMBL" id="KAF7639407.1"/>
    </source>
</evidence>
<comment type="caution">
    <text evidence="1">The sequence shown here is derived from an EMBL/GenBank/DDBJ whole genome shotgun (WGS) entry which is preliminary data.</text>
</comment>
<accession>A0A8T0A0L1</accession>
<organism evidence="1 2">
    <name type="scientific">Meloidogyne graminicola</name>
    <dbReference type="NCBI Taxonomy" id="189291"/>
    <lineage>
        <taxon>Eukaryota</taxon>
        <taxon>Metazoa</taxon>
        <taxon>Ecdysozoa</taxon>
        <taxon>Nematoda</taxon>
        <taxon>Chromadorea</taxon>
        <taxon>Rhabditida</taxon>
        <taxon>Tylenchina</taxon>
        <taxon>Tylenchomorpha</taxon>
        <taxon>Tylenchoidea</taxon>
        <taxon>Meloidogynidae</taxon>
        <taxon>Meloidogyninae</taxon>
        <taxon>Meloidogyne</taxon>
    </lineage>
</organism>
<proteinExistence type="predicted"/>